<feature type="transmembrane region" description="Helical" evidence="2">
    <location>
        <begin position="329"/>
        <end position="350"/>
    </location>
</feature>
<dbReference type="WBParaSite" id="jg5029">
    <property type="protein sequence ID" value="jg5029"/>
    <property type="gene ID" value="jg5029"/>
</dbReference>
<feature type="region of interest" description="Disordered" evidence="1">
    <location>
        <begin position="289"/>
        <end position="324"/>
    </location>
</feature>
<accession>A0A915EBW3</accession>
<evidence type="ECO:0000313" key="4">
    <source>
        <dbReference type="WBParaSite" id="jg5029"/>
    </source>
</evidence>
<evidence type="ECO:0000256" key="1">
    <source>
        <dbReference type="SAM" id="MobiDB-lite"/>
    </source>
</evidence>
<proteinExistence type="predicted"/>
<feature type="transmembrane region" description="Helical" evidence="2">
    <location>
        <begin position="6"/>
        <end position="27"/>
    </location>
</feature>
<keyword evidence="3" id="KW-1185">Reference proteome</keyword>
<organism evidence="3 4">
    <name type="scientific">Ditylenchus dipsaci</name>
    <dbReference type="NCBI Taxonomy" id="166011"/>
    <lineage>
        <taxon>Eukaryota</taxon>
        <taxon>Metazoa</taxon>
        <taxon>Ecdysozoa</taxon>
        <taxon>Nematoda</taxon>
        <taxon>Chromadorea</taxon>
        <taxon>Rhabditida</taxon>
        <taxon>Tylenchina</taxon>
        <taxon>Tylenchomorpha</taxon>
        <taxon>Sphaerularioidea</taxon>
        <taxon>Anguinidae</taxon>
        <taxon>Anguininae</taxon>
        <taxon>Ditylenchus</taxon>
    </lineage>
</organism>
<dbReference type="AlphaFoldDB" id="A0A915EBW3"/>
<sequence length="352" mass="39892">MADKETVANPVLFGVGYAGLLATLYNYKYQLNSERAPTGIWVSSVNWLDFVDKKEPTNNNTYDTNLFAIFTDQFGCKDTAISDALQALQNYDRLYLNCKKFLAFCDNLNTNSAPPKDKVQSLINALIRSYLNPSFYFDLKEILENRLLSEDEMRAKTWQHCTQLVYGKCAATQALTYECTPTDLLDYTKDRCKTLVQAFVTDYNPNVHYKPDYVAKQFGIDYTMPDKIPASEKKDLDIVDILECWIRKNSPPERCIKKEDGVQLTESGKVAEKDCKICNKGWPWRTINYPDKSTKTADSDKKTGESDQKTNDSAQKPAKKADSSSANGFIGFDTLLLFGLHASFLLYLTLAL</sequence>
<keyword evidence="2" id="KW-1133">Transmembrane helix</keyword>
<name>A0A915EBW3_9BILA</name>
<protein>
    <submittedName>
        <fullName evidence="4">Uncharacterized protein</fullName>
    </submittedName>
</protein>
<keyword evidence="2" id="KW-0472">Membrane</keyword>
<evidence type="ECO:0000256" key="2">
    <source>
        <dbReference type="SAM" id="Phobius"/>
    </source>
</evidence>
<keyword evidence="2" id="KW-0812">Transmembrane</keyword>
<feature type="compositionally biased region" description="Basic and acidic residues" evidence="1">
    <location>
        <begin position="292"/>
        <end position="310"/>
    </location>
</feature>
<evidence type="ECO:0000313" key="3">
    <source>
        <dbReference type="Proteomes" id="UP000887574"/>
    </source>
</evidence>
<reference evidence="4" key="1">
    <citation type="submission" date="2022-11" db="UniProtKB">
        <authorList>
            <consortium name="WormBaseParasite"/>
        </authorList>
    </citation>
    <scope>IDENTIFICATION</scope>
</reference>
<dbReference type="Proteomes" id="UP000887574">
    <property type="component" value="Unplaced"/>
</dbReference>